<dbReference type="AlphaFoldDB" id="A0A1B7MNV9"/>
<gene>
    <name evidence="2" type="ORF">K503DRAFT_834452</name>
</gene>
<sequence>MSFGFPGWSTALTPGTVSYSAPHPSLRIPDTTSRRTGNPQPLHRQDIPSNDSNPLLQLRRRPSFSSTIQTVLPSTPHHRSRAVSTTTRIQHQTTSATPRPLPSPRVNESGISPSCGRSRTVSSGPSMRPSVPNTHFSPTKFPTAARPQNATVAPSSSQDVKSGPTPGNQTSQHQNTQSAAVIQQHPMLHDIALVAAVTAARTDKKEFLWYPVWVIAVKDWLFANSNTDTVACNIAPQYVLEHWYRNGPRAKVKKFSRIPDFAQVLQHVKILSNRTRVLGRQKVIMMVENKPTFPRSRWLSGQNPFQHIDKQIQEQAIFAFMGDRSLLVIGIIVAFGSRWRYVEFARPRTAYIKKCMDWEVGDRSNKRSNRPVIQEVLPEELNRLSLMGDGSFELLDHMGLSAQAFGIIARRVKSRERDMWNL</sequence>
<dbReference type="Proteomes" id="UP000092154">
    <property type="component" value="Unassembled WGS sequence"/>
</dbReference>
<evidence type="ECO:0000313" key="3">
    <source>
        <dbReference type="Proteomes" id="UP000092154"/>
    </source>
</evidence>
<dbReference type="OrthoDB" id="2677262at2759"/>
<feature type="compositionally biased region" description="Polar residues" evidence="1">
    <location>
        <begin position="30"/>
        <end position="39"/>
    </location>
</feature>
<evidence type="ECO:0000256" key="1">
    <source>
        <dbReference type="SAM" id="MobiDB-lite"/>
    </source>
</evidence>
<feature type="region of interest" description="Disordered" evidence="1">
    <location>
        <begin position="12"/>
        <end position="179"/>
    </location>
</feature>
<dbReference type="EMBL" id="KV448633">
    <property type="protein sequence ID" value="OAX34277.1"/>
    <property type="molecule type" value="Genomic_DNA"/>
</dbReference>
<protein>
    <submittedName>
        <fullName evidence="2">Uncharacterized protein</fullName>
    </submittedName>
</protein>
<feature type="compositionally biased region" description="Polar residues" evidence="1">
    <location>
        <begin position="146"/>
        <end position="179"/>
    </location>
</feature>
<name>A0A1B7MNV9_9AGAM</name>
<feature type="compositionally biased region" description="Polar residues" evidence="1">
    <location>
        <begin position="109"/>
        <end position="137"/>
    </location>
</feature>
<accession>A0A1B7MNV9</accession>
<dbReference type="InParanoid" id="A0A1B7MNV9"/>
<feature type="compositionally biased region" description="Polar residues" evidence="1">
    <location>
        <begin position="82"/>
        <end position="97"/>
    </location>
</feature>
<reference evidence="2 3" key="1">
    <citation type="submission" date="2016-06" db="EMBL/GenBank/DDBJ databases">
        <title>Comparative genomics of the ectomycorrhizal sister species Rhizopogon vinicolor and Rhizopogon vesiculosus (Basidiomycota: Boletales) reveals a divergence of the mating type B locus.</title>
        <authorList>
            <consortium name="DOE Joint Genome Institute"/>
            <person name="Mujic A.B."/>
            <person name="Kuo A."/>
            <person name="Tritt A."/>
            <person name="Lipzen A."/>
            <person name="Chen C."/>
            <person name="Johnson J."/>
            <person name="Sharma A."/>
            <person name="Barry K."/>
            <person name="Grigoriev I.V."/>
            <person name="Spatafora J.W."/>
        </authorList>
    </citation>
    <scope>NUCLEOTIDE SEQUENCE [LARGE SCALE GENOMIC DNA]</scope>
    <source>
        <strain evidence="2 3">AM-OR11-026</strain>
    </source>
</reference>
<evidence type="ECO:0000313" key="2">
    <source>
        <dbReference type="EMBL" id="OAX34277.1"/>
    </source>
</evidence>
<keyword evidence="3" id="KW-1185">Reference proteome</keyword>
<feature type="compositionally biased region" description="Polar residues" evidence="1">
    <location>
        <begin position="63"/>
        <end position="73"/>
    </location>
</feature>
<proteinExistence type="predicted"/>
<organism evidence="2 3">
    <name type="scientific">Rhizopogon vinicolor AM-OR11-026</name>
    <dbReference type="NCBI Taxonomy" id="1314800"/>
    <lineage>
        <taxon>Eukaryota</taxon>
        <taxon>Fungi</taxon>
        <taxon>Dikarya</taxon>
        <taxon>Basidiomycota</taxon>
        <taxon>Agaricomycotina</taxon>
        <taxon>Agaricomycetes</taxon>
        <taxon>Agaricomycetidae</taxon>
        <taxon>Boletales</taxon>
        <taxon>Suillineae</taxon>
        <taxon>Rhizopogonaceae</taxon>
        <taxon>Rhizopogon</taxon>
    </lineage>
</organism>